<evidence type="ECO:0000256" key="1">
    <source>
        <dbReference type="ARBA" id="ARBA00005325"/>
    </source>
</evidence>
<evidence type="ECO:0000313" key="10">
    <source>
        <dbReference type="Proteomes" id="UP000050437"/>
    </source>
</evidence>
<evidence type="ECO:0000256" key="7">
    <source>
        <dbReference type="PROSITE-ProRule" id="PRU01240"/>
    </source>
</evidence>
<reference evidence="9 10" key="1">
    <citation type="submission" date="2015-10" db="EMBL/GenBank/DDBJ databases">
        <title>Pseudomonas putida clinical strains.</title>
        <authorList>
            <person name="Molina L."/>
            <person name="Udaondo Z."/>
        </authorList>
    </citation>
    <scope>NUCLEOTIDE SEQUENCE [LARGE SCALE GENOMIC DNA]</scope>
    <source>
        <strain evidence="9 10">HB13667</strain>
    </source>
</reference>
<dbReference type="InterPro" id="IPR002884">
    <property type="entry name" value="P_dom"/>
</dbReference>
<dbReference type="InterPro" id="IPR001343">
    <property type="entry name" value="Hemolysn_Ca-bd"/>
</dbReference>
<organism evidence="9 10">
    <name type="scientific">Pseudomonas putida</name>
    <name type="common">Arthrobacter siderocapsulatus</name>
    <dbReference type="NCBI Taxonomy" id="303"/>
    <lineage>
        <taxon>Bacteria</taxon>
        <taxon>Pseudomonadati</taxon>
        <taxon>Pseudomonadota</taxon>
        <taxon>Gammaproteobacteria</taxon>
        <taxon>Pseudomonadales</taxon>
        <taxon>Pseudomonadaceae</taxon>
        <taxon>Pseudomonas</taxon>
    </lineage>
</organism>
<dbReference type="Gene3D" id="2.150.10.10">
    <property type="entry name" value="Serralysin-like metalloprotease, C-terminal"/>
    <property type="match status" value="3"/>
</dbReference>
<keyword evidence="4" id="KW-0378">Hydrolase</keyword>
<dbReference type="GO" id="GO:0016020">
    <property type="term" value="C:membrane"/>
    <property type="evidence" value="ECO:0007669"/>
    <property type="project" value="TreeGrafter"/>
</dbReference>
<dbReference type="PANTHER" id="PTHR42884">
    <property type="entry name" value="PROPROTEIN CONVERTASE SUBTILISIN/KEXIN-RELATED"/>
    <property type="match status" value="1"/>
</dbReference>
<dbReference type="InterPro" id="IPR041690">
    <property type="entry name" value="Cadherin_5"/>
</dbReference>
<dbReference type="GO" id="GO:0004252">
    <property type="term" value="F:serine-type endopeptidase activity"/>
    <property type="evidence" value="ECO:0007669"/>
    <property type="project" value="InterPro"/>
</dbReference>
<dbReference type="Gene3D" id="3.40.50.200">
    <property type="entry name" value="Peptidase S8/S53 domain"/>
    <property type="match status" value="1"/>
</dbReference>
<dbReference type="Pfam" id="PF17892">
    <property type="entry name" value="Cadherin_5"/>
    <property type="match status" value="1"/>
</dbReference>
<dbReference type="PROSITE" id="PS51892">
    <property type="entry name" value="SUBTILASE"/>
    <property type="match status" value="1"/>
</dbReference>
<dbReference type="InterPro" id="IPR023828">
    <property type="entry name" value="Peptidase_S8_Ser-AS"/>
</dbReference>
<dbReference type="PRINTS" id="PR00313">
    <property type="entry name" value="CABNDNGRPT"/>
</dbReference>
<dbReference type="Pfam" id="PF00353">
    <property type="entry name" value="HemolysinCabind"/>
    <property type="match status" value="4"/>
</dbReference>
<name>A0A0P7DBL2_PSEPU</name>
<dbReference type="SUPFAM" id="SSF52743">
    <property type="entry name" value="Subtilisin-like"/>
    <property type="match status" value="1"/>
</dbReference>
<evidence type="ECO:0000256" key="6">
    <source>
        <dbReference type="ARBA" id="ARBA00022837"/>
    </source>
</evidence>
<accession>A0A0P7DBL2</accession>
<feature type="domain" description="P/Homo B" evidence="8">
    <location>
        <begin position="1252"/>
        <end position="1400"/>
    </location>
</feature>
<dbReference type="EMBL" id="LKKS01000026">
    <property type="protein sequence ID" value="KPM67885.1"/>
    <property type="molecule type" value="Genomic_DNA"/>
</dbReference>
<evidence type="ECO:0000259" key="8">
    <source>
        <dbReference type="PROSITE" id="PS51829"/>
    </source>
</evidence>
<sequence>MSGLTEEDVKNARKIFEFQGVGEMYDYMAMKGDRYAVLANGVAKGNSIAGLAAIDFMRRTEADAGRPMSAEDVEKVRLEMGKAYLDLQERRVKEGTIGGDLGHLEVWKFHSDVFEKLGRSKDAWTLNSVFELMRSDAREKYWQDVLGSAGDLWEEIKLSIITDKDVALSAAIGPDQMRPVAKYWKARIDSPGGVGSFLFSLAEVTGKNIADVISDLIDLGVKEPALPVLNIEITPATESRRDLQGQDDIRNDVSSGYVNRRLTHSIAFTDSTLDNTDFTSAQWGSLATGGIRPGEIQLDPNVRPNQHLAEFYREGSEQPDFSLRNAVVLNGLAAMTTVNTFVDPLLLDLSGQGVGLAGIEDGVLFDVDNSGMLRRTGWADRVTGMLVHDKGTGQVSNISQLFSEYYGGKTGSDGNSGETPFKDGFAALASVDANADGAINVEDAVWAQLKVWVDGNHDGRADAGELKALKEHGISQIKLGQVEPVGEARQGNQVLSRSTFTINGEDREVLAVKFLADTVGNRIEAQGGGTVLTSSSGPTSRRAYISQSPQGSTLDAAALGVDTLHGAAGDDVLTAAPGGSWLVGGAGSNTYHGGAGDDVFVISASDDWANMHGNGGRDTALIVGEQGVGLNMAKAGLTIAQGGRGRDIIASGGQRGVFIKGGSGDSLLIGGGGDDVLVGGSGRNDIIGGTGKSVIYAGPNGDRIQASAGGSIIYAGGGADRITGGAADDVIEAGRGDATIDGGAGTNLVSLHGAHDEYLITRTESGHQITDTVAGRDGRLTLSNIQKLSFADIAAIDLLGAGAMPIGDRLSPEQLATFTTTDTALIVPATALLANDQPFNSSGPLRIASVNAGKGATVRLNEQGDVEVTPLPGHDGDVSFRYDLVDAAGNASMSVTEVGSGASAPLRATVTLRHEQSPGDPLSGRQWYLDEIDVAPVWRDFTGKGVRIGQFEPGGEFAVAPEIFDIEHPDLKPNIDPIWLQTQRTNGTLAALASNHATQVAGVMVGARNDQGGIGIAYDAKIGGHYLANKGDDLTNLGQMVNYDIANNSWGFKKDFALGNVPEGKVDTALALAFSTTLAATNGRGGLGTIVVASGGNQRDKGGSAQGSLTNNNRHAIEVAAINAKADLSVLQAATAPFSNPGSSLLVAAPGSHVLSTGVSLEAERGASVGSAYSTTQGTSFAAPIVSGVVALMLQANPGLGYRDVQQILALSARKVDDASTQWAYNAGRNWNGGGMHTSHDYGFGMVDARAAVRLAESWGSQATKANERVLTAASEPLAHQVAAGQVATLSLTLPADVLVEHVEVDIHSMVGRLGDMTLTLVSPGGTRSVLLDRTGKAPGSGDDDLGDSRSGAFKYGFMSTHHRAERSAGEWKLEVRNADAGLPLTLDRWTLRLVGSPGTIDDTYYFTDDYANLVAENAGRALLDDAISGTAGGRNTLNAAAVSRSISVDLASGSANIAGVALTIASGSVQNLISGDGDDTLIAGPAGALLDGGRGYNLLKGGEGTDRYVIHRRAAGNDVLEQFETSREVIDLVGFGGLGFADLQMRQDGNAAVLDLGDGQKLTLAGKPIAELQPANFRFLDAFTAAPGYFEGSPEVQAPPPVNANVLLTGGADGVSLTSDESGQLVASLAGTIYAPPTVAPSVFLVTKQEGVSDYKNTLRGFRHGIDKIDLSQVGISRFEDLQVSKVERFMLNDFAQIHGVAVDTQAVPGQEGIVNILYLDALEVAQVTAEDFIFAQPAIVTSEMVAMPEALALSAGASLFVVEHSLPSLGNLVDAMAAFAPEPAGSALIGDMSVQRIDSTIAVAA</sequence>
<protein>
    <submittedName>
        <fullName evidence="9">Peptidase S8</fullName>
    </submittedName>
</protein>
<dbReference type="Pfam" id="PF00082">
    <property type="entry name" value="Peptidase_S8"/>
    <property type="match status" value="1"/>
</dbReference>
<dbReference type="GO" id="GO:0005737">
    <property type="term" value="C:cytoplasm"/>
    <property type="evidence" value="ECO:0007669"/>
    <property type="project" value="UniProtKB-ARBA"/>
</dbReference>
<dbReference type="Proteomes" id="UP000050437">
    <property type="component" value="Unassembled WGS sequence"/>
</dbReference>
<dbReference type="InterPro" id="IPR008979">
    <property type="entry name" value="Galactose-bd-like_sf"/>
</dbReference>
<evidence type="ECO:0000256" key="2">
    <source>
        <dbReference type="ARBA" id="ARBA00022670"/>
    </source>
</evidence>
<evidence type="ECO:0000256" key="4">
    <source>
        <dbReference type="ARBA" id="ARBA00022801"/>
    </source>
</evidence>
<dbReference type="PANTHER" id="PTHR42884:SF14">
    <property type="entry name" value="NEUROENDOCRINE CONVERTASE 1"/>
    <property type="match status" value="1"/>
</dbReference>
<comment type="similarity">
    <text evidence="1">Belongs to the peptidase S8 family. Furin subfamily.</text>
</comment>
<evidence type="ECO:0000256" key="5">
    <source>
        <dbReference type="ARBA" id="ARBA00022825"/>
    </source>
</evidence>
<dbReference type="PROSITE" id="PS51829">
    <property type="entry name" value="P_HOMO_B"/>
    <property type="match status" value="1"/>
</dbReference>
<evidence type="ECO:0000313" key="9">
    <source>
        <dbReference type="EMBL" id="KPM67885.1"/>
    </source>
</evidence>
<dbReference type="CDD" id="cd04059">
    <property type="entry name" value="Peptidases_S8_Protein_convertases_Kexins_Furin-like"/>
    <property type="match status" value="1"/>
</dbReference>
<gene>
    <name evidence="9" type="ORF">HB13667_04440</name>
</gene>
<comment type="caution">
    <text evidence="9">The sequence shown here is derived from an EMBL/GenBank/DDBJ whole genome shotgun (WGS) entry which is preliminary data.</text>
</comment>
<dbReference type="Gene3D" id="2.60.120.260">
    <property type="entry name" value="Galactose-binding domain-like"/>
    <property type="match status" value="1"/>
</dbReference>
<evidence type="ECO:0000256" key="3">
    <source>
        <dbReference type="ARBA" id="ARBA00022729"/>
    </source>
</evidence>
<dbReference type="GO" id="GO:0012505">
    <property type="term" value="C:endomembrane system"/>
    <property type="evidence" value="ECO:0007669"/>
    <property type="project" value="UniProtKB-ARBA"/>
</dbReference>
<keyword evidence="5" id="KW-0720">Serine protease</keyword>
<dbReference type="PROSITE" id="PS00138">
    <property type="entry name" value="SUBTILASE_SER"/>
    <property type="match status" value="1"/>
</dbReference>
<keyword evidence="2" id="KW-0645">Protease</keyword>
<comment type="caution">
    <text evidence="7">Lacks conserved residue(s) required for the propagation of feature annotation.</text>
</comment>
<dbReference type="SUPFAM" id="SSF49785">
    <property type="entry name" value="Galactose-binding domain-like"/>
    <property type="match status" value="1"/>
</dbReference>
<keyword evidence="3" id="KW-0732">Signal</keyword>
<dbReference type="GO" id="GO:0005509">
    <property type="term" value="F:calcium ion binding"/>
    <property type="evidence" value="ECO:0007669"/>
    <property type="project" value="InterPro"/>
</dbReference>
<dbReference type="Pfam" id="PF01483">
    <property type="entry name" value="P_proprotein"/>
    <property type="match status" value="1"/>
</dbReference>
<dbReference type="InterPro" id="IPR011049">
    <property type="entry name" value="Serralysin-like_metalloprot_C"/>
</dbReference>
<dbReference type="SUPFAM" id="SSF51120">
    <property type="entry name" value="beta-Roll"/>
    <property type="match status" value="3"/>
</dbReference>
<proteinExistence type="inferred from homology"/>
<keyword evidence="6" id="KW-0106">Calcium</keyword>
<dbReference type="InterPro" id="IPR036852">
    <property type="entry name" value="Peptidase_S8/S53_dom_sf"/>
</dbReference>
<dbReference type="GO" id="GO:0016485">
    <property type="term" value="P:protein processing"/>
    <property type="evidence" value="ECO:0007669"/>
    <property type="project" value="TreeGrafter"/>
</dbReference>
<dbReference type="InterPro" id="IPR034182">
    <property type="entry name" value="Kexin/furin"/>
</dbReference>
<dbReference type="InterPro" id="IPR000209">
    <property type="entry name" value="Peptidase_S8/S53_dom"/>
</dbReference>